<dbReference type="PANTHER" id="PTHR33122:SF43">
    <property type="entry name" value="BIFUNCTIONAL INHIBITOR_PLANT LIPID TRANSFER PROTEIN_SEED STORAGE HELICAL DOMAIN-CONTAINING PROTEIN"/>
    <property type="match status" value="1"/>
</dbReference>
<keyword evidence="1" id="KW-0732">Signal</keyword>
<evidence type="ECO:0000313" key="4">
    <source>
        <dbReference type="Proteomes" id="UP000593578"/>
    </source>
</evidence>
<dbReference type="InterPro" id="IPR039265">
    <property type="entry name" value="DIR1-like"/>
</dbReference>
<dbReference type="SUPFAM" id="SSF47699">
    <property type="entry name" value="Bifunctional inhibitor/lipid-transfer protein/seed storage 2S albumin"/>
    <property type="match status" value="1"/>
</dbReference>
<name>A0A7J8NU41_GOSRA</name>
<gene>
    <name evidence="3" type="ORF">Gorai_022576</name>
</gene>
<feature type="domain" description="Bifunctional inhibitor/plant lipid transfer protein/seed storage helical" evidence="2">
    <location>
        <begin position="21"/>
        <end position="104"/>
    </location>
</feature>
<feature type="signal peptide" evidence="1">
    <location>
        <begin position="1"/>
        <end position="25"/>
    </location>
</feature>
<sequence length="136" mass="15143">MAMASEKLLVQCLVATLLLIAAVEGAKETTICNIPLKKLEQCKPAVTGENPPPPTKECCSLIKQADLTCLCNYKDALPAFQIEPSRAFALPQKCKCKHAVPPQCKRKFSNELYQPESLQVTGRGEDYESCLRYYLY</sequence>
<dbReference type="Gene3D" id="1.10.110.10">
    <property type="entry name" value="Plant lipid-transfer and hydrophobic proteins"/>
    <property type="match status" value="1"/>
</dbReference>
<evidence type="ECO:0000259" key="2">
    <source>
        <dbReference type="Pfam" id="PF14368"/>
    </source>
</evidence>
<organism evidence="3 4">
    <name type="scientific">Gossypium raimondii</name>
    <name type="common">Peruvian cotton</name>
    <name type="synonym">Gossypium klotzschianum subsp. raimondii</name>
    <dbReference type="NCBI Taxonomy" id="29730"/>
    <lineage>
        <taxon>Eukaryota</taxon>
        <taxon>Viridiplantae</taxon>
        <taxon>Streptophyta</taxon>
        <taxon>Embryophyta</taxon>
        <taxon>Tracheophyta</taxon>
        <taxon>Spermatophyta</taxon>
        <taxon>Magnoliopsida</taxon>
        <taxon>eudicotyledons</taxon>
        <taxon>Gunneridae</taxon>
        <taxon>Pentapetalae</taxon>
        <taxon>rosids</taxon>
        <taxon>malvids</taxon>
        <taxon>Malvales</taxon>
        <taxon>Malvaceae</taxon>
        <taxon>Malvoideae</taxon>
        <taxon>Gossypium</taxon>
    </lineage>
</organism>
<dbReference type="Proteomes" id="UP000593578">
    <property type="component" value="Unassembled WGS sequence"/>
</dbReference>
<dbReference type="Pfam" id="PF14368">
    <property type="entry name" value="LTP_2"/>
    <property type="match status" value="1"/>
</dbReference>
<dbReference type="GO" id="GO:0005504">
    <property type="term" value="F:fatty acid binding"/>
    <property type="evidence" value="ECO:0007669"/>
    <property type="project" value="InterPro"/>
</dbReference>
<dbReference type="CDD" id="cd04660">
    <property type="entry name" value="nsLTP_like"/>
    <property type="match status" value="1"/>
</dbReference>
<dbReference type="GO" id="GO:0009627">
    <property type="term" value="P:systemic acquired resistance"/>
    <property type="evidence" value="ECO:0007669"/>
    <property type="project" value="InterPro"/>
</dbReference>
<dbReference type="InterPro" id="IPR016140">
    <property type="entry name" value="Bifunc_inhib/LTP/seed_store"/>
</dbReference>
<accession>A0A7J8NU41</accession>
<evidence type="ECO:0000313" key="3">
    <source>
        <dbReference type="EMBL" id="MBA0580354.1"/>
    </source>
</evidence>
<protein>
    <recommendedName>
        <fullName evidence="2">Bifunctional inhibitor/plant lipid transfer protein/seed storage helical domain-containing protein</fullName>
    </recommendedName>
</protein>
<dbReference type="InterPro" id="IPR036312">
    <property type="entry name" value="Bifun_inhib/LTP/seed_sf"/>
</dbReference>
<dbReference type="InterPro" id="IPR044741">
    <property type="entry name" value="NsLTP-like"/>
</dbReference>
<dbReference type="PANTHER" id="PTHR33122">
    <property type="entry name" value="LIPID BINDING PROTEIN-RELATED"/>
    <property type="match status" value="1"/>
</dbReference>
<comment type="caution">
    <text evidence="3">The sequence shown here is derived from an EMBL/GenBank/DDBJ whole genome shotgun (WGS) entry which is preliminary data.</text>
</comment>
<reference evidence="3 4" key="1">
    <citation type="journal article" date="2019" name="Genome Biol. Evol.">
        <title>Insights into the evolution of the New World diploid cottons (Gossypium, subgenus Houzingenia) based on genome sequencing.</title>
        <authorList>
            <person name="Grover C.E."/>
            <person name="Arick M.A. 2nd"/>
            <person name="Thrash A."/>
            <person name="Conover J.L."/>
            <person name="Sanders W.S."/>
            <person name="Peterson D.G."/>
            <person name="Frelichowski J.E."/>
            <person name="Scheffler J.A."/>
            <person name="Scheffler B.E."/>
            <person name="Wendel J.F."/>
        </authorList>
    </citation>
    <scope>NUCLEOTIDE SEQUENCE [LARGE SCALE GENOMIC DNA]</scope>
    <source>
        <strain evidence="3">8</strain>
        <tissue evidence="3">Leaf</tissue>
    </source>
</reference>
<dbReference type="AlphaFoldDB" id="A0A7J8NU41"/>
<feature type="chain" id="PRO_5029441689" description="Bifunctional inhibitor/plant lipid transfer protein/seed storage helical domain-containing protein" evidence="1">
    <location>
        <begin position="26"/>
        <end position="136"/>
    </location>
</feature>
<evidence type="ECO:0000256" key="1">
    <source>
        <dbReference type="SAM" id="SignalP"/>
    </source>
</evidence>
<dbReference type="EMBL" id="JABEZZ010000002">
    <property type="protein sequence ID" value="MBA0580354.1"/>
    <property type="molecule type" value="Genomic_DNA"/>
</dbReference>
<proteinExistence type="predicted"/>